<protein>
    <recommendedName>
        <fullName evidence="4">Outer membrane protein beta-barrel domain-containing protein</fullName>
    </recommendedName>
</protein>
<evidence type="ECO:0000313" key="2">
    <source>
        <dbReference type="EMBL" id="SFG06993.1"/>
    </source>
</evidence>
<dbReference type="AlphaFoldDB" id="A0A1I2NTT9"/>
<keyword evidence="1" id="KW-0732">Signal</keyword>
<name>A0A1I2NTT9_9BACT</name>
<dbReference type="EMBL" id="FOPC01000001">
    <property type="protein sequence ID" value="SFG06993.1"/>
    <property type="molecule type" value="Genomic_DNA"/>
</dbReference>
<reference evidence="3" key="1">
    <citation type="submission" date="2016-10" db="EMBL/GenBank/DDBJ databases">
        <authorList>
            <person name="Varghese N."/>
            <person name="Submissions S."/>
        </authorList>
    </citation>
    <scope>NUCLEOTIDE SEQUENCE [LARGE SCALE GENOMIC DNA]</scope>
    <source>
        <strain evidence="3">DSM 19315</strain>
    </source>
</reference>
<evidence type="ECO:0000313" key="3">
    <source>
        <dbReference type="Proteomes" id="UP000199642"/>
    </source>
</evidence>
<feature type="chain" id="PRO_5011681458" description="Outer membrane protein beta-barrel domain-containing protein" evidence="1">
    <location>
        <begin position="21"/>
        <end position="269"/>
    </location>
</feature>
<dbReference type="OrthoDB" id="822401at2"/>
<gene>
    <name evidence="2" type="ORF">SAMN04487988_101295</name>
</gene>
<accession>A0A1I2NTT9</accession>
<evidence type="ECO:0000256" key="1">
    <source>
        <dbReference type="SAM" id="SignalP"/>
    </source>
</evidence>
<proteinExistence type="predicted"/>
<dbReference type="STRING" id="435880.SAMN04487988_101295"/>
<dbReference type="RefSeq" id="WP_092788468.1">
    <property type="nucleotide sequence ID" value="NZ_FOPC01000001.1"/>
</dbReference>
<sequence length="269" mass="30030">MKLKSILPVIFSFLISSSLAAQVKDHAVYTEGKLSTYEKRKLRQELSLQDGPYWGVQAGLRRHLSTNGNNIYLPISGEMDGIIQAIYGHRLGNVSLETGLGFSWHNSEILHQLGSLERNILTKANLNSLFLPLGVRYDIPVNSKKNIRVGAHASGNIIFHTTNRPSKNGPFPYYGSSQTEGIAIDFKINEPNFKSFYKMGLHAELQLFKSSFLTLQVSHVLSAPSSLREITYSWTDGTQSGSFSNTIRIEGWLVEVAYKLPLSILNLED</sequence>
<evidence type="ECO:0008006" key="4">
    <source>
        <dbReference type="Google" id="ProtNLM"/>
    </source>
</evidence>
<dbReference type="Proteomes" id="UP000199642">
    <property type="component" value="Unassembled WGS sequence"/>
</dbReference>
<feature type="signal peptide" evidence="1">
    <location>
        <begin position="1"/>
        <end position="20"/>
    </location>
</feature>
<keyword evidence="3" id="KW-1185">Reference proteome</keyword>
<organism evidence="2 3">
    <name type="scientific">Algoriphagus hitonicola</name>
    <dbReference type="NCBI Taxonomy" id="435880"/>
    <lineage>
        <taxon>Bacteria</taxon>
        <taxon>Pseudomonadati</taxon>
        <taxon>Bacteroidota</taxon>
        <taxon>Cytophagia</taxon>
        <taxon>Cytophagales</taxon>
        <taxon>Cyclobacteriaceae</taxon>
        <taxon>Algoriphagus</taxon>
    </lineage>
</organism>